<dbReference type="EMBL" id="BSNG01000001">
    <property type="protein sequence ID" value="GLQ09258.1"/>
    <property type="molecule type" value="Genomic_DNA"/>
</dbReference>
<keyword evidence="3" id="KW-1185">Reference proteome</keyword>
<protein>
    <submittedName>
        <fullName evidence="2">Uncharacterized protein</fullName>
    </submittedName>
</protein>
<dbReference type="RefSeq" id="WP_284388863.1">
    <property type="nucleotide sequence ID" value="NZ_BSNG01000001.1"/>
</dbReference>
<gene>
    <name evidence="2" type="ORF">GCM10007913_11900</name>
</gene>
<evidence type="ECO:0000313" key="2">
    <source>
        <dbReference type="EMBL" id="GLQ09258.1"/>
    </source>
</evidence>
<accession>A0ABQ5UDG5</accession>
<feature type="region of interest" description="Disordered" evidence="1">
    <location>
        <begin position="334"/>
        <end position="380"/>
    </location>
</feature>
<organism evidence="2 3">
    <name type="scientific">Devosia yakushimensis</name>
    <dbReference type="NCBI Taxonomy" id="470028"/>
    <lineage>
        <taxon>Bacteria</taxon>
        <taxon>Pseudomonadati</taxon>
        <taxon>Pseudomonadota</taxon>
        <taxon>Alphaproteobacteria</taxon>
        <taxon>Hyphomicrobiales</taxon>
        <taxon>Devosiaceae</taxon>
        <taxon>Devosia</taxon>
    </lineage>
</organism>
<name>A0ABQ5UDG5_9HYPH</name>
<evidence type="ECO:0000313" key="3">
    <source>
        <dbReference type="Proteomes" id="UP001161406"/>
    </source>
</evidence>
<sequence length="451" mass="48714">MLGFGLGGFIDGFQTGYGLQQRKEDREIAAEDRKLRLEDRALERKWAEEDRAYTQEERAFQRSERARAQESREAINTIQDEAREKFTEGVKGGTYDPAQFDKFWTEYAMPRMRNELLLQGNIEGADALQKWGDSQAAKEGGRLFSSALFKAQSGDPGGALDDVIKAGKLRGYIAGDFDIGEKDPIMDEAGNLLGYRLTITGGDGNELVQDIALDDLPTIISSFANPEAAWQSQMAARASEGVRKTELEDYEAKKEIDARHSGKDESADAKRRTDAIKVLRERLSGDLLGDGATPFDELSRDEQEELIQNEMDLQAGASRPRAPAPQVIVDRQSGQVLNPPPASPAGQPTGLGTVPTTTPAAASAPGLGSAPAPAQKPYTEPAVLNGQVDEGLAVPGKRQVVDTAAQMLVEGKPPQEVARMLTATGVEQSQWPPGLLRVLNSGAPTGLAQAQ</sequence>
<feature type="compositionally biased region" description="Low complexity" evidence="1">
    <location>
        <begin position="346"/>
        <end position="375"/>
    </location>
</feature>
<evidence type="ECO:0000256" key="1">
    <source>
        <dbReference type="SAM" id="MobiDB-lite"/>
    </source>
</evidence>
<comment type="caution">
    <text evidence="2">The sequence shown here is derived from an EMBL/GenBank/DDBJ whole genome shotgun (WGS) entry which is preliminary data.</text>
</comment>
<dbReference type="Proteomes" id="UP001161406">
    <property type="component" value="Unassembled WGS sequence"/>
</dbReference>
<reference evidence="2" key="2">
    <citation type="submission" date="2023-01" db="EMBL/GenBank/DDBJ databases">
        <title>Draft genome sequence of Devosia yakushimensis strain NBRC 103855.</title>
        <authorList>
            <person name="Sun Q."/>
            <person name="Mori K."/>
        </authorList>
    </citation>
    <scope>NUCLEOTIDE SEQUENCE</scope>
    <source>
        <strain evidence="2">NBRC 103855</strain>
    </source>
</reference>
<reference evidence="2" key="1">
    <citation type="journal article" date="2014" name="Int. J. Syst. Evol. Microbiol.">
        <title>Complete genome of a new Firmicutes species belonging to the dominant human colonic microbiota ('Ruminococcus bicirculans') reveals two chromosomes and a selective capacity to utilize plant glucans.</title>
        <authorList>
            <consortium name="NISC Comparative Sequencing Program"/>
            <person name="Wegmann U."/>
            <person name="Louis P."/>
            <person name="Goesmann A."/>
            <person name="Henrissat B."/>
            <person name="Duncan S.H."/>
            <person name="Flint H.J."/>
        </authorList>
    </citation>
    <scope>NUCLEOTIDE SEQUENCE</scope>
    <source>
        <strain evidence="2">NBRC 103855</strain>
    </source>
</reference>
<proteinExistence type="predicted"/>